<dbReference type="Proteomes" id="UP000023152">
    <property type="component" value="Unassembled WGS sequence"/>
</dbReference>
<evidence type="ECO:0000313" key="1">
    <source>
        <dbReference type="EMBL" id="ETO32860.1"/>
    </source>
</evidence>
<organism evidence="1 2">
    <name type="scientific">Reticulomyxa filosa</name>
    <dbReference type="NCBI Taxonomy" id="46433"/>
    <lineage>
        <taxon>Eukaryota</taxon>
        <taxon>Sar</taxon>
        <taxon>Rhizaria</taxon>
        <taxon>Retaria</taxon>
        <taxon>Foraminifera</taxon>
        <taxon>Monothalamids</taxon>
        <taxon>Reticulomyxidae</taxon>
        <taxon>Reticulomyxa</taxon>
    </lineage>
</organism>
<protein>
    <submittedName>
        <fullName evidence="1">Uncharacterized protein</fullName>
    </submittedName>
</protein>
<keyword evidence="2" id="KW-1185">Reference proteome</keyword>
<dbReference type="InterPro" id="IPR029063">
    <property type="entry name" value="SAM-dependent_MTases_sf"/>
</dbReference>
<dbReference type="SUPFAM" id="SSF53335">
    <property type="entry name" value="S-adenosyl-L-methionine-dependent methyltransferases"/>
    <property type="match status" value="1"/>
</dbReference>
<dbReference type="AlphaFoldDB" id="X6P2S0"/>
<gene>
    <name evidence="1" type="ORF">RFI_04258</name>
</gene>
<reference evidence="1 2" key="1">
    <citation type="journal article" date="2013" name="Curr. Biol.">
        <title>The Genome of the Foraminiferan Reticulomyxa filosa.</title>
        <authorList>
            <person name="Glockner G."/>
            <person name="Hulsmann N."/>
            <person name="Schleicher M."/>
            <person name="Noegel A.A."/>
            <person name="Eichinger L."/>
            <person name="Gallinger C."/>
            <person name="Pawlowski J."/>
            <person name="Sierra R."/>
            <person name="Euteneuer U."/>
            <person name="Pillet L."/>
            <person name="Moustafa A."/>
            <person name="Platzer M."/>
            <person name="Groth M."/>
            <person name="Szafranski K."/>
            <person name="Schliwa M."/>
        </authorList>
    </citation>
    <scope>NUCLEOTIDE SEQUENCE [LARGE SCALE GENOMIC DNA]</scope>
</reference>
<comment type="caution">
    <text evidence="1">The sequence shown here is derived from an EMBL/GenBank/DDBJ whole genome shotgun (WGS) entry which is preliminary data.</text>
</comment>
<dbReference type="Gene3D" id="3.40.50.150">
    <property type="entry name" value="Vaccinia Virus protein VP39"/>
    <property type="match status" value="1"/>
</dbReference>
<accession>X6P2S0</accession>
<evidence type="ECO:0000313" key="2">
    <source>
        <dbReference type="Proteomes" id="UP000023152"/>
    </source>
</evidence>
<dbReference type="EMBL" id="ASPP01003868">
    <property type="protein sequence ID" value="ETO32860.1"/>
    <property type="molecule type" value="Genomic_DNA"/>
</dbReference>
<name>X6P2S0_RETFI</name>
<proteinExistence type="predicted"/>
<sequence>MRSRLRFQSLFVQSPKNLFGLFFVSSVPFLRQSDNNRLSNEQKQLQKQIAEKIKQILKVYKDEKDQKLMLAATLSCRFREMDRVKINKSVLNDPFSEAIIHTLREAASDNPKIIFSRSNVQGQAFYLPFDIERFRPMLMDEIVVEWIEKHSATQSNLHIVELGAGLDFREERIILNNIKKIDKQWTETTKDAITNMCKTICVHAVDVAAVMILRESFQPLVHSICEQHPLWKCSYNLRTTHIGHDLLDPQTLELLMNNIMLLDQQSNRIQDHRSEHDFSHVLFVAEALFCHLNCDKAKDFVEKLAERFPGASLITDDNRLLKQDLKHVQVVKMLLIYDDKRVQRHLSLWFKLLFANIFRKLYRVYLMQFTS</sequence>